<dbReference type="EMBL" id="JBHSGU010000002">
    <property type="protein sequence ID" value="MFC4699364.1"/>
    <property type="molecule type" value="Genomic_DNA"/>
</dbReference>
<reference evidence="3" key="1">
    <citation type="journal article" date="2019" name="Int. J. Syst. Evol. Microbiol.">
        <title>The Global Catalogue of Microorganisms (GCM) 10K type strain sequencing project: providing services to taxonomists for standard genome sequencing and annotation.</title>
        <authorList>
            <consortium name="The Broad Institute Genomics Platform"/>
            <consortium name="The Broad Institute Genome Sequencing Center for Infectious Disease"/>
            <person name="Wu L."/>
            <person name="Ma J."/>
        </authorList>
    </citation>
    <scope>NUCLEOTIDE SEQUENCE [LARGE SCALE GENOMIC DNA]</scope>
    <source>
        <strain evidence="3">KACC 12507</strain>
    </source>
</reference>
<gene>
    <name evidence="2" type="ORF">ACFO4O_04225</name>
</gene>
<evidence type="ECO:0000313" key="2">
    <source>
        <dbReference type="EMBL" id="MFC4699364.1"/>
    </source>
</evidence>
<dbReference type="RefSeq" id="WP_382406112.1">
    <property type="nucleotide sequence ID" value="NZ_JBHSGU010000002.1"/>
</dbReference>
<evidence type="ECO:0000259" key="1">
    <source>
        <dbReference type="Pfam" id="PF04492"/>
    </source>
</evidence>
<accession>A0ABV9LT81</accession>
<dbReference type="InterPro" id="IPR036388">
    <property type="entry name" value="WH-like_DNA-bd_sf"/>
</dbReference>
<dbReference type="NCBIfam" id="TIGR01610">
    <property type="entry name" value="phage_O_Nterm"/>
    <property type="match status" value="1"/>
</dbReference>
<organism evidence="2 3">
    <name type="scientific">Glaciecola siphonariae</name>
    <dbReference type="NCBI Taxonomy" id="521012"/>
    <lineage>
        <taxon>Bacteria</taxon>
        <taxon>Pseudomonadati</taxon>
        <taxon>Pseudomonadota</taxon>
        <taxon>Gammaproteobacteria</taxon>
        <taxon>Alteromonadales</taxon>
        <taxon>Alteromonadaceae</taxon>
        <taxon>Glaciecola</taxon>
    </lineage>
</organism>
<protein>
    <submittedName>
        <fullName evidence="2">Replication protein</fullName>
    </submittedName>
</protein>
<dbReference type="Proteomes" id="UP001595897">
    <property type="component" value="Unassembled WGS sequence"/>
</dbReference>
<sequence length="282" mass="31948">MSNTAQVVNLEEHRPVVKADIENGYDRLAHELTNALAVNEPKLSGCEFQVVHAIISKTYRYHKKTDWIASTQLSEITGMSKAHTSKTLKSLLLKKVIVKNGKNIGVNTTVSEWKKIASCKKQKLTNQATKVNRLDNSKKLTNQSAKVNQSVKAVNQSVNKSCPIRPPQKKTTITKEIYTKERPREKTIALPELPDFIPESSLLEFLEHRKQMKKPMTELAVKKFIAKLTREHAQGFDIELAIDEAIANGHQTTYPKNFHQNKRTARAENFAGRDYGEADVRF</sequence>
<dbReference type="InterPro" id="IPR006497">
    <property type="entry name" value="Phage_lambda_VrpO_N"/>
</dbReference>
<evidence type="ECO:0000313" key="3">
    <source>
        <dbReference type="Proteomes" id="UP001595897"/>
    </source>
</evidence>
<dbReference type="Gene3D" id="1.10.10.10">
    <property type="entry name" value="Winged helix-like DNA-binding domain superfamily/Winged helix DNA-binding domain"/>
    <property type="match status" value="1"/>
</dbReference>
<feature type="domain" description="Bacteriophage lambda Replication protein O N-terminal" evidence="1">
    <location>
        <begin position="18"/>
        <end position="113"/>
    </location>
</feature>
<dbReference type="Pfam" id="PF04492">
    <property type="entry name" value="Phage_rep_O"/>
    <property type="match status" value="1"/>
</dbReference>
<comment type="caution">
    <text evidence="2">The sequence shown here is derived from an EMBL/GenBank/DDBJ whole genome shotgun (WGS) entry which is preliminary data.</text>
</comment>
<proteinExistence type="predicted"/>
<keyword evidence="3" id="KW-1185">Reference proteome</keyword>
<name>A0ABV9LT81_9ALTE</name>